<evidence type="ECO:0000313" key="3">
    <source>
        <dbReference type="Proteomes" id="UP001176961"/>
    </source>
</evidence>
<proteinExistence type="predicted"/>
<sequence>MSYKLVLLIVLLQVCAVCSTGCWDWIKGCFKDSSDDRREYMENYNRCKDQCKKAHPHRSHPKDKNNFNECLEKCMKRWNNRELEHNRRRRL</sequence>
<feature type="chain" id="PRO_5041267150" evidence="1">
    <location>
        <begin position="21"/>
        <end position="91"/>
    </location>
</feature>
<dbReference type="Proteomes" id="UP001176961">
    <property type="component" value="Unassembled WGS sequence"/>
</dbReference>
<comment type="caution">
    <text evidence="2">The sequence shown here is derived from an EMBL/GenBank/DDBJ whole genome shotgun (WGS) entry which is preliminary data.</text>
</comment>
<dbReference type="EMBL" id="CATQJL010000001">
    <property type="protein sequence ID" value="CAJ0588944.1"/>
    <property type="molecule type" value="Genomic_DNA"/>
</dbReference>
<keyword evidence="3" id="KW-1185">Reference proteome</keyword>
<protein>
    <submittedName>
        <fullName evidence="2">Uncharacterized protein</fullName>
    </submittedName>
</protein>
<name>A0AA36DLU5_CYLNA</name>
<feature type="signal peptide" evidence="1">
    <location>
        <begin position="1"/>
        <end position="20"/>
    </location>
</feature>
<gene>
    <name evidence="2" type="ORF">CYNAS_LOCUS927</name>
</gene>
<evidence type="ECO:0000313" key="2">
    <source>
        <dbReference type="EMBL" id="CAJ0588944.1"/>
    </source>
</evidence>
<reference evidence="2" key="1">
    <citation type="submission" date="2023-07" db="EMBL/GenBank/DDBJ databases">
        <authorList>
            <consortium name="CYATHOMIX"/>
        </authorList>
    </citation>
    <scope>NUCLEOTIDE SEQUENCE</scope>
    <source>
        <strain evidence="2">N/A</strain>
    </source>
</reference>
<organism evidence="2 3">
    <name type="scientific">Cylicocyclus nassatus</name>
    <name type="common">Nematode worm</name>
    <dbReference type="NCBI Taxonomy" id="53992"/>
    <lineage>
        <taxon>Eukaryota</taxon>
        <taxon>Metazoa</taxon>
        <taxon>Ecdysozoa</taxon>
        <taxon>Nematoda</taxon>
        <taxon>Chromadorea</taxon>
        <taxon>Rhabditida</taxon>
        <taxon>Rhabditina</taxon>
        <taxon>Rhabditomorpha</taxon>
        <taxon>Strongyloidea</taxon>
        <taxon>Strongylidae</taxon>
        <taxon>Cylicocyclus</taxon>
    </lineage>
</organism>
<dbReference type="AlphaFoldDB" id="A0AA36DLU5"/>
<keyword evidence="1" id="KW-0732">Signal</keyword>
<accession>A0AA36DLU5</accession>
<evidence type="ECO:0000256" key="1">
    <source>
        <dbReference type="SAM" id="SignalP"/>
    </source>
</evidence>